<gene>
    <name evidence="1" type="ORF">CAC02_04025</name>
</gene>
<name>A0A368UED8_9STRE</name>
<dbReference type="Proteomes" id="UP000253215">
    <property type="component" value="Unassembled WGS sequence"/>
</dbReference>
<organism evidence="1 2">
    <name type="scientific">Streptococcus gallolyticus</name>
    <dbReference type="NCBI Taxonomy" id="315405"/>
    <lineage>
        <taxon>Bacteria</taxon>
        <taxon>Bacillati</taxon>
        <taxon>Bacillota</taxon>
        <taxon>Bacilli</taxon>
        <taxon>Lactobacillales</taxon>
        <taxon>Streptococcaceae</taxon>
        <taxon>Streptococcus</taxon>
    </lineage>
</organism>
<comment type="caution">
    <text evidence="1">The sequence shown here is derived from an EMBL/GenBank/DDBJ whole genome shotgun (WGS) entry which is preliminary data.</text>
</comment>
<evidence type="ECO:0000313" key="2">
    <source>
        <dbReference type="Proteomes" id="UP000253215"/>
    </source>
</evidence>
<reference evidence="1 2" key="1">
    <citation type="journal article" date="2018" name="Sci. Rep.">
        <title>Network-guided genomic and metagenomic analysis of the faecal microbiota of the critically endangered kakapo.</title>
        <authorList>
            <person name="Waite D.W."/>
            <person name="Dsouza M."/>
            <person name="Sekiguchi Y."/>
            <person name="Hugenholtz P."/>
            <person name="Taylor M.W."/>
        </authorList>
    </citation>
    <scope>NUCLEOTIDE SEQUENCE [LARGE SCALE GENOMIC DNA]</scope>
    <source>
        <strain evidence="1 2">BI02</strain>
    </source>
</reference>
<sequence length="99" mass="11350">MKKIKPILMAFATSLLPIGLGCIFANEAIKIDKKLSQLIADSKVKEDMKTLAYYSAWLSRILERVFDYLNNFYNVGYGLAKYLDSIDFHKNNGRINAWP</sequence>
<dbReference type="AlphaFoldDB" id="A0A368UED8"/>
<accession>A0A368UED8</accession>
<protein>
    <recommendedName>
        <fullName evidence="3">Lipoprotein</fullName>
    </recommendedName>
</protein>
<evidence type="ECO:0000313" key="1">
    <source>
        <dbReference type="EMBL" id="RCW17294.1"/>
    </source>
</evidence>
<dbReference type="PROSITE" id="PS51257">
    <property type="entry name" value="PROKAR_LIPOPROTEIN"/>
    <property type="match status" value="1"/>
</dbReference>
<evidence type="ECO:0008006" key="3">
    <source>
        <dbReference type="Google" id="ProtNLM"/>
    </source>
</evidence>
<dbReference type="EMBL" id="NETH01000013">
    <property type="protein sequence ID" value="RCW17294.1"/>
    <property type="molecule type" value="Genomic_DNA"/>
</dbReference>
<proteinExistence type="predicted"/>